<gene>
    <name evidence="1" type="ORF">FA95DRAFT_1001354</name>
</gene>
<protein>
    <submittedName>
        <fullName evidence="1">Uncharacterized protein</fullName>
    </submittedName>
</protein>
<comment type="caution">
    <text evidence="1">The sequence shown here is derived from an EMBL/GenBank/DDBJ whole genome shotgun (WGS) entry which is preliminary data.</text>
</comment>
<accession>A0ACB8R6X6</accession>
<dbReference type="Proteomes" id="UP000814033">
    <property type="component" value="Unassembled WGS sequence"/>
</dbReference>
<dbReference type="EMBL" id="MU276277">
    <property type="protein sequence ID" value="KAI0039662.1"/>
    <property type="molecule type" value="Genomic_DNA"/>
</dbReference>
<proteinExistence type="predicted"/>
<evidence type="ECO:0000313" key="2">
    <source>
        <dbReference type="Proteomes" id="UP000814033"/>
    </source>
</evidence>
<reference evidence="1" key="2">
    <citation type="journal article" date="2022" name="New Phytol.">
        <title>Evolutionary transition to the ectomycorrhizal habit in the genomes of a hyperdiverse lineage of mushroom-forming fungi.</title>
        <authorList>
            <person name="Looney B."/>
            <person name="Miyauchi S."/>
            <person name="Morin E."/>
            <person name="Drula E."/>
            <person name="Courty P.E."/>
            <person name="Kohler A."/>
            <person name="Kuo A."/>
            <person name="LaButti K."/>
            <person name="Pangilinan J."/>
            <person name="Lipzen A."/>
            <person name="Riley R."/>
            <person name="Andreopoulos W."/>
            <person name="He G."/>
            <person name="Johnson J."/>
            <person name="Nolan M."/>
            <person name="Tritt A."/>
            <person name="Barry K.W."/>
            <person name="Grigoriev I.V."/>
            <person name="Nagy L.G."/>
            <person name="Hibbett D."/>
            <person name="Henrissat B."/>
            <person name="Matheny P.B."/>
            <person name="Labbe J."/>
            <person name="Martin F.M."/>
        </authorList>
    </citation>
    <scope>NUCLEOTIDE SEQUENCE</scope>
    <source>
        <strain evidence="1">FP105234-sp</strain>
    </source>
</reference>
<sequence length="103" mass="11891">MDPVYVGIGVKLIWYLHIICHMSESVAVIFPSVALFFGSARPCLCAHQPEIRKLQDRPAWLPADDPQSKVRRSRRDGIRSQRTCHRKCVRKGWDPFRSDVLSM</sequence>
<organism evidence="1 2">
    <name type="scientific">Auriscalpium vulgare</name>
    <dbReference type="NCBI Taxonomy" id="40419"/>
    <lineage>
        <taxon>Eukaryota</taxon>
        <taxon>Fungi</taxon>
        <taxon>Dikarya</taxon>
        <taxon>Basidiomycota</taxon>
        <taxon>Agaricomycotina</taxon>
        <taxon>Agaricomycetes</taxon>
        <taxon>Russulales</taxon>
        <taxon>Auriscalpiaceae</taxon>
        <taxon>Auriscalpium</taxon>
    </lineage>
</organism>
<name>A0ACB8R6X6_9AGAM</name>
<reference evidence="1" key="1">
    <citation type="submission" date="2021-02" db="EMBL/GenBank/DDBJ databases">
        <authorList>
            <consortium name="DOE Joint Genome Institute"/>
            <person name="Ahrendt S."/>
            <person name="Looney B.P."/>
            <person name="Miyauchi S."/>
            <person name="Morin E."/>
            <person name="Drula E."/>
            <person name="Courty P.E."/>
            <person name="Chicoki N."/>
            <person name="Fauchery L."/>
            <person name="Kohler A."/>
            <person name="Kuo A."/>
            <person name="Labutti K."/>
            <person name="Pangilinan J."/>
            <person name="Lipzen A."/>
            <person name="Riley R."/>
            <person name="Andreopoulos W."/>
            <person name="He G."/>
            <person name="Johnson J."/>
            <person name="Barry K.W."/>
            <person name="Grigoriev I.V."/>
            <person name="Nagy L."/>
            <person name="Hibbett D."/>
            <person name="Henrissat B."/>
            <person name="Matheny P.B."/>
            <person name="Labbe J."/>
            <person name="Martin F."/>
        </authorList>
    </citation>
    <scope>NUCLEOTIDE SEQUENCE</scope>
    <source>
        <strain evidence="1">FP105234-sp</strain>
    </source>
</reference>
<evidence type="ECO:0000313" key="1">
    <source>
        <dbReference type="EMBL" id="KAI0039662.1"/>
    </source>
</evidence>
<keyword evidence="2" id="KW-1185">Reference proteome</keyword>